<organism evidence="3 4">
    <name type="scientific">Triparma columacea</name>
    <dbReference type="NCBI Taxonomy" id="722753"/>
    <lineage>
        <taxon>Eukaryota</taxon>
        <taxon>Sar</taxon>
        <taxon>Stramenopiles</taxon>
        <taxon>Ochrophyta</taxon>
        <taxon>Bolidophyceae</taxon>
        <taxon>Parmales</taxon>
        <taxon>Triparmaceae</taxon>
        <taxon>Triparma</taxon>
    </lineage>
</organism>
<comment type="caution">
    <text evidence="3">The sequence shown here is derived from an EMBL/GenBank/DDBJ whole genome shotgun (WGS) entry which is preliminary data.</text>
</comment>
<dbReference type="OrthoDB" id="626167at2759"/>
<dbReference type="SMART" id="SM00028">
    <property type="entry name" value="TPR"/>
    <property type="match status" value="5"/>
</dbReference>
<dbReference type="PANTHER" id="PTHR19959:SF119">
    <property type="entry name" value="FUNGAL LIPASE-LIKE DOMAIN-CONTAINING PROTEIN"/>
    <property type="match status" value="1"/>
</dbReference>
<evidence type="ECO:0000313" key="4">
    <source>
        <dbReference type="Proteomes" id="UP001165065"/>
    </source>
</evidence>
<dbReference type="InterPro" id="IPR019734">
    <property type="entry name" value="TPR_rpt"/>
</dbReference>
<keyword evidence="2" id="KW-0175">Coiled coil</keyword>
<dbReference type="Proteomes" id="UP001165065">
    <property type="component" value="Unassembled WGS sequence"/>
</dbReference>
<accession>A0A9W7LCU8</accession>
<keyword evidence="4" id="KW-1185">Reference proteome</keyword>
<dbReference type="Pfam" id="PF13374">
    <property type="entry name" value="TPR_10"/>
    <property type="match status" value="1"/>
</dbReference>
<dbReference type="Pfam" id="PF13424">
    <property type="entry name" value="TPR_12"/>
    <property type="match status" value="1"/>
</dbReference>
<dbReference type="PROSITE" id="PS50005">
    <property type="entry name" value="TPR"/>
    <property type="match status" value="1"/>
</dbReference>
<dbReference type="SUPFAM" id="SSF48452">
    <property type="entry name" value="TPR-like"/>
    <property type="match status" value="1"/>
</dbReference>
<dbReference type="PANTHER" id="PTHR19959">
    <property type="entry name" value="KINESIN LIGHT CHAIN"/>
    <property type="match status" value="1"/>
</dbReference>
<dbReference type="EMBL" id="BRYA01000239">
    <property type="protein sequence ID" value="GMI45223.1"/>
    <property type="molecule type" value="Genomic_DNA"/>
</dbReference>
<gene>
    <name evidence="3" type="ORF">TrCOL_g3357</name>
</gene>
<feature type="repeat" description="TPR" evidence="1">
    <location>
        <begin position="523"/>
        <end position="556"/>
    </location>
</feature>
<sequence>MALYAEDTKVFKNKLARFEPSSCAIFFFIKRDGAIKPSGRGQVVTNVSSRSHMHMKDSGAAYNHRPNTLEIVVHVPENDIASIAASALNPMTAKKPSNKLWAKAKKATEIKTRTLYVSFNTPEDEASWYAAIKQSVRMCTDCNVIYAAATLESSFSWINSNLNKLAKANVTKIGAIGSDQESSARTPTHAGTGSDLQDLLSRYDDFKEHIYSIGEHVVGKVHHAGSFLNFRSNDTEIQSIVADEYGGDHLKAINIFKLSFVCGNSSSMAKIFNLLTSGSTNKTPDSSTVSWTCVKFENDFSPHSKSQREIEGIVYKRVALYLEVDLPTPGSRIIVEADLHLQSMLMCINSASNQQTPLCLYSDRIFIGKDKLFRELVFRYECYMKCATTMRKESLELRPFYIREIEYIHVKEIGFRKEQHSKNIDRDLNEASLDLALATVFRRHYSAIANLPMMETKVLPLLSFVEEKRALHLGRSHPLTLQSVNSMALTLKKIKKYDEAEAAYNRSLEALIKNVGAKDLKTANIYHNLGVLVQLKGDVRRAIEYFEKDVEILTEVYGVSHPDTLSSLKHLVKICRPHFKDKVTKYKSLVTKGEMKAHGKGSLEFLEAINQNAESQIESGNSAEAAIALHEALDAFDKRTKGTHEEVDALKARLSCLNNLGIALMMENDVAGATKALQECAGAFASNRQYGPQHSSTVMVMNNLGMLLASQHRDQEAEGCYRRALKGIQPFLQQGSQLGGFGGRKAANNKSQEELAELEEAANVLRANLAMVTTDLAEKVALYSKVLAKKEKKIDAKKHPTNAELVLAMQNLTAALFKLSKTEAPGASEKTRAKAMAYAEKLIDVYRRKPRMYEKELQVFSQLLTPSNSI</sequence>
<dbReference type="AlphaFoldDB" id="A0A9W7LCU8"/>
<protein>
    <recommendedName>
        <fullName evidence="5">Kinesin light chain</fullName>
    </recommendedName>
</protein>
<evidence type="ECO:0000256" key="2">
    <source>
        <dbReference type="SAM" id="Coils"/>
    </source>
</evidence>
<evidence type="ECO:0000256" key="1">
    <source>
        <dbReference type="PROSITE-ProRule" id="PRU00339"/>
    </source>
</evidence>
<evidence type="ECO:0008006" key="5">
    <source>
        <dbReference type="Google" id="ProtNLM"/>
    </source>
</evidence>
<dbReference type="Gene3D" id="1.25.40.10">
    <property type="entry name" value="Tetratricopeptide repeat domain"/>
    <property type="match status" value="2"/>
</dbReference>
<feature type="coiled-coil region" evidence="2">
    <location>
        <begin position="744"/>
        <end position="775"/>
    </location>
</feature>
<name>A0A9W7LCU8_9STRA</name>
<reference evidence="4" key="1">
    <citation type="journal article" date="2023" name="Commun. Biol.">
        <title>Genome analysis of Parmales, the sister group of diatoms, reveals the evolutionary specialization of diatoms from phago-mixotrophs to photoautotrophs.</title>
        <authorList>
            <person name="Ban H."/>
            <person name="Sato S."/>
            <person name="Yoshikawa S."/>
            <person name="Yamada K."/>
            <person name="Nakamura Y."/>
            <person name="Ichinomiya M."/>
            <person name="Sato N."/>
            <person name="Blanc-Mathieu R."/>
            <person name="Endo H."/>
            <person name="Kuwata A."/>
            <person name="Ogata H."/>
        </authorList>
    </citation>
    <scope>NUCLEOTIDE SEQUENCE [LARGE SCALE GENOMIC DNA]</scope>
</reference>
<proteinExistence type="predicted"/>
<dbReference type="InterPro" id="IPR011990">
    <property type="entry name" value="TPR-like_helical_dom_sf"/>
</dbReference>
<evidence type="ECO:0000313" key="3">
    <source>
        <dbReference type="EMBL" id="GMI45223.1"/>
    </source>
</evidence>
<keyword evidence="1" id="KW-0802">TPR repeat</keyword>